<dbReference type="Proteomes" id="UP001271640">
    <property type="component" value="Unassembled WGS sequence"/>
</dbReference>
<evidence type="ECO:0000313" key="1">
    <source>
        <dbReference type="EMBL" id="MDX8000046.1"/>
    </source>
</evidence>
<name>A0ABU4SN14_9GAMM</name>
<sequence>MNELDKAVIPNIFWDDLIYIANGFSEMSQAIFNALKYSGHISDEVVTRINKSIQDGFDGLIKTLNDQKSDSNS</sequence>
<evidence type="ECO:0000313" key="2">
    <source>
        <dbReference type="Proteomes" id="UP001271640"/>
    </source>
</evidence>
<proteinExistence type="predicted"/>
<accession>A0ABU4SN14</accession>
<dbReference type="EMBL" id="VCDP01000049">
    <property type="protein sequence ID" value="MDX8000046.1"/>
    <property type="molecule type" value="Genomic_DNA"/>
</dbReference>
<keyword evidence="2" id="KW-1185">Reference proteome</keyword>
<protein>
    <submittedName>
        <fullName evidence="1">Uncharacterized protein</fullName>
    </submittedName>
</protein>
<gene>
    <name evidence="1" type="ORF">FE394_12735</name>
</gene>
<reference evidence="2" key="1">
    <citation type="journal article" date="2024" name="Toxins">
        <title>Genome Sequence Analysis of Native Xenorhabdus Strains Isolated from Entomopathogenic Nematodes in Argentina.</title>
        <authorList>
            <person name="Palma L."/>
            <person name="Frizzo L."/>
            <person name="Kaiser S."/>
            <person name="Berry C."/>
            <person name="Caballero P."/>
            <person name="Bode H.B."/>
            <person name="Del Valle E.E."/>
        </authorList>
    </citation>
    <scope>NUCLEOTIDE SEQUENCE [LARGE SCALE GENOMIC DNA]</scope>
    <source>
        <strain evidence="2">Reich</strain>
    </source>
</reference>
<comment type="caution">
    <text evidence="1">The sequence shown here is derived from an EMBL/GenBank/DDBJ whole genome shotgun (WGS) entry which is preliminary data.</text>
</comment>
<organism evidence="1 2">
    <name type="scientific">Xenorhabdus littoralis</name>
    <dbReference type="NCBI Taxonomy" id="2582835"/>
    <lineage>
        <taxon>Bacteria</taxon>
        <taxon>Pseudomonadati</taxon>
        <taxon>Pseudomonadota</taxon>
        <taxon>Gammaproteobacteria</taxon>
        <taxon>Enterobacterales</taxon>
        <taxon>Morganellaceae</taxon>
        <taxon>Xenorhabdus</taxon>
    </lineage>
</organism>
<dbReference type="RefSeq" id="WP_319926755.1">
    <property type="nucleotide sequence ID" value="NZ_VCDP01000049.1"/>
</dbReference>